<accession>A0ABV6XKZ3</accession>
<feature type="region of interest" description="Disordered" evidence="8">
    <location>
        <begin position="1"/>
        <end position="40"/>
    </location>
</feature>
<dbReference type="CDD" id="cd06261">
    <property type="entry name" value="TM_PBP2"/>
    <property type="match status" value="1"/>
</dbReference>
<organism evidence="10 11">
    <name type="scientific">Streptacidiphilus jeojiensis</name>
    <dbReference type="NCBI Taxonomy" id="3229225"/>
    <lineage>
        <taxon>Bacteria</taxon>
        <taxon>Bacillati</taxon>
        <taxon>Actinomycetota</taxon>
        <taxon>Actinomycetes</taxon>
        <taxon>Kitasatosporales</taxon>
        <taxon>Streptomycetaceae</taxon>
        <taxon>Streptacidiphilus</taxon>
    </lineage>
</organism>
<evidence type="ECO:0000259" key="9">
    <source>
        <dbReference type="PROSITE" id="PS50928"/>
    </source>
</evidence>
<evidence type="ECO:0000256" key="2">
    <source>
        <dbReference type="ARBA" id="ARBA00022448"/>
    </source>
</evidence>
<feature type="transmembrane region" description="Helical" evidence="7">
    <location>
        <begin position="142"/>
        <end position="166"/>
    </location>
</feature>
<keyword evidence="4 7" id="KW-0812">Transmembrane</keyword>
<keyword evidence="11" id="KW-1185">Reference proteome</keyword>
<evidence type="ECO:0000256" key="1">
    <source>
        <dbReference type="ARBA" id="ARBA00004651"/>
    </source>
</evidence>
<gene>
    <name evidence="10" type="ORF">ABUW04_11725</name>
</gene>
<dbReference type="InterPro" id="IPR035906">
    <property type="entry name" value="MetI-like_sf"/>
</dbReference>
<keyword evidence="6 7" id="KW-0472">Membrane</keyword>
<dbReference type="RefSeq" id="WP_380564449.1">
    <property type="nucleotide sequence ID" value="NZ_JBEUKS010000003.1"/>
</dbReference>
<evidence type="ECO:0000256" key="7">
    <source>
        <dbReference type="RuleBase" id="RU363032"/>
    </source>
</evidence>
<evidence type="ECO:0000256" key="5">
    <source>
        <dbReference type="ARBA" id="ARBA00022989"/>
    </source>
</evidence>
<keyword evidence="2 7" id="KW-0813">Transport</keyword>
<evidence type="ECO:0000256" key="6">
    <source>
        <dbReference type="ARBA" id="ARBA00023136"/>
    </source>
</evidence>
<dbReference type="Pfam" id="PF00528">
    <property type="entry name" value="BPD_transp_1"/>
    <property type="match status" value="1"/>
</dbReference>
<evidence type="ECO:0000313" key="10">
    <source>
        <dbReference type="EMBL" id="MFC1438931.1"/>
    </source>
</evidence>
<sequence length="314" mass="33891">MTDTTTPPLSAEPDAGPRSDSPGDSPQAAGSSPHRPAGRLSRRLGTGATQGFLGVWALLAAVPLLWALVSAFKTNNELFASPWKLPATWHFDNFVRAWTKADIGEYFVNTVIVVVGALALTMLLGSMAAYVLARFRFPGNRVIYYAFVAGMTFPVFLALVPLFFVVKNLNLLSSYPGLILVYTAYALPFTVFFLTGFFRTLPTSVAEAAVIDGCSQEGVFFRIMLPMAKPGLVSVAIFNFLGMWNQYLLPLVLNSDQHKYLLSQGLAALAVQQGYANDWSALFAGLVIAALPVVALYLALAKKVQTGLSVGLLK</sequence>
<reference evidence="10 11" key="1">
    <citation type="submission" date="2024-06" db="EMBL/GenBank/DDBJ databases">
        <authorList>
            <person name="Lee S.D."/>
        </authorList>
    </citation>
    <scope>NUCLEOTIDE SEQUENCE [LARGE SCALE GENOMIC DNA]</scope>
    <source>
        <strain evidence="10 11">N1-10</strain>
    </source>
</reference>
<feature type="transmembrane region" description="Helical" evidence="7">
    <location>
        <begin position="279"/>
        <end position="300"/>
    </location>
</feature>
<comment type="similarity">
    <text evidence="7">Belongs to the binding-protein-dependent transport system permease family.</text>
</comment>
<dbReference type="SUPFAM" id="SSF161098">
    <property type="entry name" value="MetI-like"/>
    <property type="match status" value="1"/>
</dbReference>
<evidence type="ECO:0000256" key="3">
    <source>
        <dbReference type="ARBA" id="ARBA00022475"/>
    </source>
</evidence>
<dbReference type="PANTHER" id="PTHR43744">
    <property type="entry name" value="ABC TRANSPORTER PERMEASE PROTEIN MG189-RELATED-RELATED"/>
    <property type="match status" value="1"/>
</dbReference>
<evidence type="ECO:0000256" key="4">
    <source>
        <dbReference type="ARBA" id="ARBA00022692"/>
    </source>
</evidence>
<proteinExistence type="inferred from homology"/>
<evidence type="ECO:0000313" key="11">
    <source>
        <dbReference type="Proteomes" id="UP001592581"/>
    </source>
</evidence>
<feature type="transmembrane region" description="Helical" evidence="7">
    <location>
        <begin position="51"/>
        <end position="72"/>
    </location>
</feature>
<dbReference type="EMBL" id="JBEUKS010000003">
    <property type="protein sequence ID" value="MFC1438931.1"/>
    <property type="molecule type" value="Genomic_DNA"/>
</dbReference>
<comment type="subcellular location">
    <subcellularLocation>
        <location evidence="1 7">Cell membrane</location>
        <topology evidence="1 7">Multi-pass membrane protein</topology>
    </subcellularLocation>
</comment>
<evidence type="ECO:0000256" key="8">
    <source>
        <dbReference type="SAM" id="MobiDB-lite"/>
    </source>
</evidence>
<feature type="transmembrane region" description="Helical" evidence="7">
    <location>
        <begin position="106"/>
        <end position="130"/>
    </location>
</feature>
<name>A0ABV6XKZ3_9ACTN</name>
<dbReference type="InterPro" id="IPR000515">
    <property type="entry name" value="MetI-like"/>
</dbReference>
<dbReference type="Gene3D" id="1.10.3720.10">
    <property type="entry name" value="MetI-like"/>
    <property type="match status" value="1"/>
</dbReference>
<feature type="transmembrane region" description="Helical" evidence="7">
    <location>
        <begin position="178"/>
        <end position="198"/>
    </location>
</feature>
<feature type="domain" description="ABC transmembrane type-1" evidence="9">
    <location>
        <begin position="107"/>
        <end position="300"/>
    </location>
</feature>
<keyword evidence="3" id="KW-1003">Cell membrane</keyword>
<keyword evidence="5 7" id="KW-1133">Transmembrane helix</keyword>
<dbReference type="PANTHER" id="PTHR43744:SF12">
    <property type="entry name" value="ABC TRANSPORTER PERMEASE PROTEIN MG189-RELATED"/>
    <property type="match status" value="1"/>
</dbReference>
<protein>
    <submittedName>
        <fullName evidence="10">Carbohydrate ABC transporter permease</fullName>
    </submittedName>
</protein>
<dbReference type="Proteomes" id="UP001592581">
    <property type="component" value="Unassembled WGS sequence"/>
</dbReference>
<dbReference type="PROSITE" id="PS50928">
    <property type="entry name" value="ABC_TM1"/>
    <property type="match status" value="1"/>
</dbReference>
<comment type="caution">
    <text evidence="10">The sequence shown here is derived from an EMBL/GenBank/DDBJ whole genome shotgun (WGS) entry which is preliminary data.</text>
</comment>